<sequence>MTTEILDRFVRDFPAKRLWESVHDFLEKDVPVSLLIVVESDGSAPGRAGFKMAVTTEGRLVGTIGGGIVEQELVGKAREQWGGDDPRCLLERRRYDGAMEDDSVCGGRQTIALYPCRRTDSIVVGRLMELFENREKGILHLSPSGILLVPGGHNPEHCRFESASENEWVYEENVGFVDTVYIIGGGHVGVALSRVLAMLGFYVVILDERSDTPVSGDWAHERIVVSYGEIGGYIPDGRGNYAVIMTTNHRADRLVLEQLLNRKLSYLGMMGSRRKVDEVFRELRNQGASQMVLQGIHAPIGVPIKSHTPAEIAISIAAEIVGTKNGWRNGAGGWDRG</sequence>
<dbReference type="Gene3D" id="3.40.50.720">
    <property type="entry name" value="NAD(P)-binding Rossmann-like Domain"/>
    <property type="match status" value="1"/>
</dbReference>
<gene>
    <name evidence="3" type="ORF">BECKFW1821A_GA0114235_10107</name>
</gene>
<dbReference type="InterPro" id="IPR027051">
    <property type="entry name" value="XdhC_Rossmann_dom"/>
</dbReference>
<dbReference type="SUPFAM" id="SSF51971">
    <property type="entry name" value="Nucleotide-binding domain"/>
    <property type="match status" value="1"/>
</dbReference>
<protein>
    <submittedName>
        <fullName evidence="3">Xanthine dehydrogenase accessory factor</fullName>
    </submittedName>
</protein>
<accession>A0A450S1K5</accession>
<reference evidence="3" key="1">
    <citation type="submission" date="2019-02" db="EMBL/GenBank/DDBJ databases">
        <authorList>
            <person name="Gruber-Vodicka R. H."/>
            <person name="Seah K. B. B."/>
        </authorList>
    </citation>
    <scope>NUCLEOTIDE SEQUENCE</scope>
    <source>
        <strain evidence="3">BECK_BZ15</strain>
    </source>
</reference>
<feature type="domain" description="XdhC Rossmann" evidence="2">
    <location>
        <begin position="180"/>
        <end position="320"/>
    </location>
</feature>
<evidence type="ECO:0000259" key="2">
    <source>
        <dbReference type="Pfam" id="PF13478"/>
    </source>
</evidence>
<dbReference type="AlphaFoldDB" id="A0A450S1K5"/>
<name>A0A450S1K5_9GAMM</name>
<dbReference type="InterPro" id="IPR003777">
    <property type="entry name" value="XdhC_CoxI"/>
</dbReference>
<dbReference type="EMBL" id="CAADEW010000010">
    <property type="protein sequence ID" value="VFJ45523.1"/>
    <property type="molecule type" value="Genomic_DNA"/>
</dbReference>
<dbReference type="InterPro" id="IPR052698">
    <property type="entry name" value="MoCofactor_Util/Proc"/>
</dbReference>
<proteinExistence type="predicted"/>
<feature type="domain" description="XdhC- CoxI" evidence="1">
    <location>
        <begin position="27"/>
        <end position="89"/>
    </location>
</feature>
<dbReference type="PANTHER" id="PTHR30388:SF6">
    <property type="entry name" value="XANTHINE DEHYDROGENASE SUBUNIT A-RELATED"/>
    <property type="match status" value="1"/>
</dbReference>
<evidence type="ECO:0000259" key="1">
    <source>
        <dbReference type="Pfam" id="PF02625"/>
    </source>
</evidence>
<organism evidence="3">
    <name type="scientific">Candidatus Kentrum sp. FW</name>
    <dbReference type="NCBI Taxonomy" id="2126338"/>
    <lineage>
        <taxon>Bacteria</taxon>
        <taxon>Pseudomonadati</taxon>
        <taxon>Pseudomonadota</taxon>
        <taxon>Gammaproteobacteria</taxon>
        <taxon>Candidatus Kentrum</taxon>
    </lineage>
</organism>
<evidence type="ECO:0000313" key="3">
    <source>
        <dbReference type="EMBL" id="VFJ45523.1"/>
    </source>
</evidence>
<dbReference type="PANTHER" id="PTHR30388">
    <property type="entry name" value="ALDEHYDE OXIDOREDUCTASE MOLYBDENUM COFACTOR ASSEMBLY PROTEIN"/>
    <property type="match status" value="1"/>
</dbReference>
<dbReference type="Pfam" id="PF02625">
    <property type="entry name" value="XdhC_CoxI"/>
    <property type="match status" value="1"/>
</dbReference>
<dbReference type="Pfam" id="PF13478">
    <property type="entry name" value="XdhC_C"/>
    <property type="match status" value="1"/>
</dbReference>